<dbReference type="Gene3D" id="3.90.79.10">
    <property type="entry name" value="Nucleoside Triphosphate Pyrophosphohydrolase"/>
    <property type="match status" value="1"/>
</dbReference>
<dbReference type="GO" id="GO:0006753">
    <property type="term" value="P:nucleoside phosphate metabolic process"/>
    <property type="evidence" value="ECO:0007669"/>
    <property type="project" value="TreeGrafter"/>
</dbReference>
<dbReference type="Proteomes" id="UP000000646">
    <property type="component" value="Chromosome"/>
</dbReference>
<dbReference type="HOGENOM" id="CLU_062658_1_0_7"/>
<evidence type="ECO:0000313" key="7">
    <source>
        <dbReference type="Proteomes" id="UP000000646"/>
    </source>
</evidence>
<evidence type="ECO:0000256" key="2">
    <source>
        <dbReference type="ARBA" id="ARBA00022801"/>
    </source>
</evidence>
<dbReference type="PROSITE" id="PS51462">
    <property type="entry name" value="NUDIX"/>
    <property type="match status" value="1"/>
</dbReference>
<dbReference type="AlphaFoldDB" id="A0A0H3PBB8"/>
<dbReference type="GO" id="GO:0019693">
    <property type="term" value="P:ribose phosphate metabolic process"/>
    <property type="evidence" value="ECO:0007669"/>
    <property type="project" value="TreeGrafter"/>
</dbReference>
<dbReference type="NCBIfam" id="TIGR00052">
    <property type="entry name" value="nudix-type nucleoside diphosphatase, YffH/AdpP family"/>
    <property type="match status" value="1"/>
</dbReference>
<feature type="binding site" evidence="3">
    <location>
        <position position="155"/>
    </location>
    <ligand>
        <name>Mg(2+)</name>
        <dbReference type="ChEBI" id="CHEBI:18420"/>
        <label>1</label>
    </ligand>
</feature>
<keyword evidence="3" id="KW-0479">Metal-binding</keyword>
<dbReference type="EMBL" id="CP000538">
    <property type="protein sequence ID" value="EAQ73207.1"/>
    <property type="molecule type" value="Genomic_DNA"/>
</dbReference>
<evidence type="ECO:0000256" key="1">
    <source>
        <dbReference type="ARBA" id="ARBA00001946"/>
    </source>
</evidence>
<feature type="binding site" evidence="3">
    <location>
        <position position="104"/>
    </location>
    <ligand>
        <name>Mg(2+)</name>
        <dbReference type="ChEBI" id="CHEBI:18420"/>
        <label>2</label>
    </ligand>
</feature>
<dbReference type="InterPro" id="IPR015797">
    <property type="entry name" value="NUDIX_hydrolase-like_dom_sf"/>
</dbReference>
<dbReference type="InterPro" id="IPR000086">
    <property type="entry name" value="NUDIX_hydrolase_dom"/>
</dbReference>
<evidence type="ECO:0000259" key="5">
    <source>
        <dbReference type="PROSITE" id="PS51462"/>
    </source>
</evidence>
<feature type="short sequence motif" description="Nudix box" evidence="4">
    <location>
        <begin position="89"/>
        <end position="111"/>
    </location>
</feature>
<sequence>MAFKNLKELSFEKSNYIKPKRFAYESNGRLCTWDFIESKDSVSVLLYHKELESFIFVRQFRIPLWYHQMHDKDYVKDDDMGYTIELCSGLVDKKLSLEEIAKEECIEELGYAPKNLEKIGDFYTGFGSGVSKQSFYFVEVDEKDKISSGGGVDDEEIEAVYVKVQDFEKKCKNMIRTPLLDFAYMWFLKEKWGKLKII</sequence>
<name>A0A0H3PBB8_CAMJJ</name>
<dbReference type="PANTHER" id="PTHR11839">
    <property type="entry name" value="UDP/ADP-SUGAR PYROPHOSPHATASE"/>
    <property type="match status" value="1"/>
</dbReference>
<evidence type="ECO:0000256" key="4">
    <source>
        <dbReference type="PIRSR" id="PIRSR604385-3"/>
    </source>
</evidence>
<dbReference type="Pfam" id="PF00293">
    <property type="entry name" value="NUDIX"/>
    <property type="match status" value="1"/>
</dbReference>
<protein>
    <submittedName>
        <fullName evidence="6">NUDIX domain protein</fullName>
    </submittedName>
</protein>
<dbReference type="RefSeq" id="WP_002855131.1">
    <property type="nucleotide sequence ID" value="NC_008787.1"/>
</dbReference>
<feature type="binding site" evidence="3">
    <location>
        <position position="108"/>
    </location>
    <ligand>
        <name>Mg(2+)</name>
        <dbReference type="ChEBI" id="CHEBI:18420"/>
        <label>1</label>
    </ligand>
</feature>
<comment type="cofactor">
    <cofactor evidence="1 3">
        <name>Mg(2+)</name>
        <dbReference type="ChEBI" id="CHEBI:18420"/>
    </cofactor>
</comment>
<dbReference type="InterPro" id="IPR004385">
    <property type="entry name" value="NDP_pyrophosphatase"/>
</dbReference>
<proteinExistence type="predicted"/>
<dbReference type="eggNOG" id="COG0494">
    <property type="taxonomic scope" value="Bacteria"/>
</dbReference>
<dbReference type="SUPFAM" id="SSF55811">
    <property type="entry name" value="Nudix"/>
    <property type="match status" value="1"/>
</dbReference>
<keyword evidence="3" id="KW-0460">Magnesium</keyword>
<dbReference type="KEGG" id="cjj:CJJ81176_0472"/>
<dbReference type="PANTHER" id="PTHR11839:SF15">
    <property type="entry name" value="URIDINE DIPHOSPHATE GLUCOSE PYROPHOSPHATASE NUDT14"/>
    <property type="match status" value="1"/>
</dbReference>
<evidence type="ECO:0000256" key="3">
    <source>
        <dbReference type="PIRSR" id="PIRSR604385-2"/>
    </source>
</evidence>
<keyword evidence="2" id="KW-0378">Hydrolase</keyword>
<dbReference type="CDD" id="cd18887">
    <property type="entry name" value="NUDIX_UGPPase_Nudt14"/>
    <property type="match status" value="1"/>
</dbReference>
<feature type="domain" description="Nudix hydrolase" evidence="5">
    <location>
        <begin position="37"/>
        <end position="184"/>
    </location>
</feature>
<dbReference type="GO" id="GO:0046872">
    <property type="term" value="F:metal ion binding"/>
    <property type="evidence" value="ECO:0007669"/>
    <property type="project" value="UniProtKB-KW"/>
</dbReference>
<gene>
    <name evidence="6" type="ordered locus">CJJ81176_0472</name>
</gene>
<accession>A0A0H3PBB8</accession>
<evidence type="ECO:0000313" key="6">
    <source>
        <dbReference type="EMBL" id="EAQ73207.1"/>
    </source>
</evidence>
<organism evidence="6 7">
    <name type="scientific">Campylobacter jejuni subsp. jejuni serotype O:23/36 (strain 81-176)</name>
    <dbReference type="NCBI Taxonomy" id="354242"/>
    <lineage>
        <taxon>Bacteria</taxon>
        <taxon>Pseudomonadati</taxon>
        <taxon>Campylobacterota</taxon>
        <taxon>Epsilonproteobacteria</taxon>
        <taxon>Campylobacterales</taxon>
        <taxon>Campylobacteraceae</taxon>
        <taxon>Campylobacter</taxon>
    </lineage>
</organism>
<reference evidence="7" key="1">
    <citation type="submission" date="2006-12" db="EMBL/GenBank/DDBJ databases">
        <authorList>
            <person name="Fouts D.E."/>
            <person name="Nelson K.E."/>
            <person name="Sebastian Y."/>
        </authorList>
    </citation>
    <scope>NUCLEOTIDE SEQUENCE [LARGE SCALE GENOMIC DNA]</scope>
    <source>
        <strain evidence="7">81-176</strain>
    </source>
</reference>
<dbReference type="GO" id="GO:0016818">
    <property type="term" value="F:hydrolase activity, acting on acid anhydrides, in phosphorus-containing anhydrides"/>
    <property type="evidence" value="ECO:0007669"/>
    <property type="project" value="InterPro"/>
</dbReference>
<dbReference type="SMR" id="A0A0H3PBB8"/>